<comment type="caution">
    <text evidence="1">The sequence shown here is derived from an EMBL/GenBank/DDBJ whole genome shotgun (WGS) entry which is preliminary data.</text>
</comment>
<dbReference type="InterPro" id="IPR024524">
    <property type="entry name" value="DUF3800"/>
</dbReference>
<organism evidence="1 2">
    <name type="scientific">Candidatus Collierbacteria bacterium GW2011_GWA2_44_99</name>
    <dbReference type="NCBI Taxonomy" id="1618380"/>
    <lineage>
        <taxon>Bacteria</taxon>
        <taxon>Candidatus Collieribacteriota</taxon>
    </lineage>
</organism>
<dbReference type="EMBL" id="LCJW01000009">
    <property type="protein sequence ID" value="KKT86559.1"/>
    <property type="molecule type" value="Genomic_DNA"/>
</dbReference>
<dbReference type="AlphaFoldDB" id="A0A0G1NQS6"/>
<dbReference type="Pfam" id="PF12686">
    <property type="entry name" value="DUF3800"/>
    <property type="match status" value="1"/>
</dbReference>
<accession>A0A0G1NQS6</accession>
<gene>
    <name evidence="1" type="ORF">UW84_C0009G0016</name>
</gene>
<sequence length="240" mass="28085">MNKYKLLSIDESGKASYGHPSKYFILCGVIIEESRRNKIYRSLSKIKDKYFGDSEIILHGRDIFRKAGPFASLKDPVAETNFWSELINVINDEKICFVTIIVNKEHAQKRNWELNTILNRSYRSLLRKFKLNLSKTKLYGRIIAESDTNQDIFLLRAHHYHQSNSPTYREHVTSLSYVTKGNRDPDVELADSMALISRFYYENKGSSAKLTPIQRVKIKFIRRKIASKINPSYLFRLKIR</sequence>
<evidence type="ECO:0000313" key="1">
    <source>
        <dbReference type="EMBL" id="KKT86559.1"/>
    </source>
</evidence>
<protein>
    <recommendedName>
        <fullName evidence="3">DUF3800 domain-containing protein</fullName>
    </recommendedName>
</protein>
<proteinExistence type="predicted"/>
<evidence type="ECO:0000313" key="2">
    <source>
        <dbReference type="Proteomes" id="UP000034797"/>
    </source>
</evidence>
<evidence type="ECO:0008006" key="3">
    <source>
        <dbReference type="Google" id="ProtNLM"/>
    </source>
</evidence>
<reference evidence="1 2" key="1">
    <citation type="journal article" date="2015" name="Nature">
        <title>rRNA introns, odd ribosomes, and small enigmatic genomes across a large radiation of phyla.</title>
        <authorList>
            <person name="Brown C.T."/>
            <person name="Hug L.A."/>
            <person name="Thomas B.C."/>
            <person name="Sharon I."/>
            <person name="Castelle C.J."/>
            <person name="Singh A."/>
            <person name="Wilkins M.J."/>
            <person name="Williams K.H."/>
            <person name="Banfield J.F."/>
        </authorList>
    </citation>
    <scope>NUCLEOTIDE SEQUENCE [LARGE SCALE GENOMIC DNA]</scope>
</reference>
<name>A0A0G1NQS6_9BACT</name>
<dbReference type="Proteomes" id="UP000034797">
    <property type="component" value="Unassembled WGS sequence"/>
</dbReference>